<dbReference type="GO" id="GO:0003919">
    <property type="term" value="F:FMN adenylyltransferase activity"/>
    <property type="evidence" value="ECO:0007669"/>
    <property type="project" value="UniProtKB-UniRule"/>
</dbReference>
<dbReference type="GO" id="GO:0005524">
    <property type="term" value="F:ATP binding"/>
    <property type="evidence" value="ECO:0007669"/>
    <property type="project" value="UniProtKB-UniRule"/>
</dbReference>
<dbReference type="SMART" id="SM00904">
    <property type="entry name" value="Flavokinase"/>
    <property type="match status" value="1"/>
</dbReference>
<dbReference type="SUPFAM" id="SSF82114">
    <property type="entry name" value="Riboflavin kinase-like"/>
    <property type="match status" value="1"/>
</dbReference>
<protein>
    <recommendedName>
        <fullName evidence="15">Riboflavin biosynthesis protein</fullName>
    </recommendedName>
    <domain>
        <recommendedName>
            <fullName evidence="15">Riboflavin kinase</fullName>
            <ecNumber evidence="15">2.7.1.26</ecNumber>
        </recommendedName>
        <alternativeName>
            <fullName evidence="15">Flavokinase</fullName>
        </alternativeName>
    </domain>
    <domain>
        <recommendedName>
            <fullName evidence="15">FMN adenylyltransferase</fullName>
            <ecNumber evidence="15">2.7.7.2</ecNumber>
        </recommendedName>
        <alternativeName>
            <fullName evidence="15">FAD pyrophosphorylase</fullName>
        </alternativeName>
        <alternativeName>
            <fullName evidence="15">FAD synthase</fullName>
        </alternativeName>
    </domain>
</protein>
<dbReference type="NCBIfam" id="NF004162">
    <property type="entry name" value="PRK05627.1-5"/>
    <property type="match status" value="1"/>
</dbReference>
<evidence type="ECO:0000256" key="6">
    <source>
        <dbReference type="ARBA" id="ARBA00022679"/>
    </source>
</evidence>
<dbReference type="GO" id="GO:0009398">
    <property type="term" value="P:FMN biosynthetic process"/>
    <property type="evidence" value="ECO:0007669"/>
    <property type="project" value="UniProtKB-UniRule"/>
</dbReference>
<dbReference type="GO" id="GO:0009231">
    <property type="term" value="P:riboflavin biosynthetic process"/>
    <property type="evidence" value="ECO:0007669"/>
    <property type="project" value="InterPro"/>
</dbReference>
<dbReference type="EC" id="2.7.7.2" evidence="15"/>
<evidence type="ECO:0000256" key="3">
    <source>
        <dbReference type="ARBA" id="ARBA00005201"/>
    </source>
</evidence>
<keyword evidence="8 15" id="KW-0547">Nucleotide-binding</keyword>
<reference evidence="18" key="1">
    <citation type="journal article" date="2018" name="Front. Microbiol.">
        <title>Genome-Based Analysis Reveals the Taxonomy and Diversity of the Family Idiomarinaceae.</title>
        <authorList>
            <person name="Liu Y."/>
            <person name="Lai Q."/>
            <person name="Shao Z."/>
        </authorList>
    </citation>
    <scope>NUCLEOTIDE SEQUENCE [LARGE SCALE GENOMIC DNA]</scope>
    <source>
        <strain evidence="18">GBPy7</strain>
    </source>
</reference>
<comment type="pathway">
    <text evidence="3 15">Cofactor biosynthesis; FMN biosynthesis; FMN from riboflavin (ATP route): step 1/1.</text>
</comment>
<dbReference type="Gene3D" id="2.40.30.30">
    <property type="entry name" value="Riboflavin kinase-like"/>
    <property type="match status" value="1"/>
</dbReference>
<dbReference type="PANTHER" id="PTHR22749">
    <property type="entry name" value="RIBOFLAVIN KINASE/FMN ADENYLYLTRANSFERASE"/>
    <property type="match status" value="1"/>
</dbReference>
<comment type="function">
    <text evidence="1">Catalyzes the phosphorylation of riboflavin to FMN followed by the adenylation of FMN to FAD.</text>
</comment>
<evidence type="ECO:0000313" key="17">
    <source>
        <dbReference type="EMBL" id="RUO18301.1"/>
    </source>
</evidence>
<dbReference type="Pfam" id="PF06574">
    <property type="entry name" value="FAD_syn"/>
    <property type="match status" value="1"/>
</dbReference>
<feature type="domain" description="Riboflavin kinase" evidence="16">
    <location>
        <begin position="183"/>
        <end position="311"/>
    </location>
</feature>
<keyword evidence="18" id="KW-1185">Reference proteome</keyword>
<name>A0A432VQ30_9GAMM</name>
<dbReference type="Pfam" id="PF01687">
    <property type="entry name" value="Flavokinase"/>
    <property type="match status" value="1"/>
</dbReference>
<dbReference type="NCBIfam" id="TIGR00125">
    <property type="entry name" value="cyt_tran_rel"/>
    <property type="match status" value="1"/>
</dbReference>
<dbReference type="OrthoDB" id="9803667at2"/>
<evidence type="ECO:0000256" key="11">
    <source>
        <dbReference type="ARBA" id="ARBA00022840"/>
    </source>
</evidence>
<keyword evidence="9 15" id="KW-0418">Kinase</keyword>
<keyword evidence="6 15" id="KW-0808">Transferase</keyword>
<comment type="pathway">
    <text evidence="2 15">Cofactor biosynthesis; FAD biosynthesis; FAD from FMN: step 1/1.</text>
</comment>
<evidence type="ECO:0000256" key="15">
    <source>
        <dbReference type="PIRNR" id="PIRNR004491"/>
    </source>
</evidence>
<proteinExistence type="inferred from homology"/>
<comment type="catalytic activity">
    <reaction evidence="14 15">
        <text>FMN + ATP + H(+) = FAD + diphosphate</text>
        <dbReference type="Rhea" id="RHEA:17237"/>
        <dbReference type="ChEBI" id="CHEBI:15378"/>
        <dbReference type="ChEBI" id="CHEBI:30616"/>
        <dbReference type="ChEBI" id="CHEBI:33019"/>
        <dbReference type="ChEBI" id="CHEBI:57692"/>
        <dbReference type="ChEBI" id="CHEBI:58210"/>
        <dbReference type="EC" id="2.7.7.2"/>
    </reaction>
</comment>
<dbReference type="RefSeq" id="WP_126768411.1">
    <property type="nucleotide sequence ID" value="NZ_PIPJ01000013.1"/>
</dbReference>
<keyword evidence="4 15" id="KW-0285">Flavoprotein</keyword>
<evidence type="ECO:0000256" key="8">
    <source>
        <dbReference type="ARBA" id="ARBA00022741"/>
    </source>
</evidence>
<dbReference type="GO" id="GO:0008531">
    <property type="term" value="F:riboflavin kinase activity"/>
    <property type="evidence" value="ECO:0007669"/>
    <property type="project" value="UniProtKB-UniRule"/>
</dbReference>
<dbReference type="GO" id="GO:0006747">
    <property type="term" value="P:FAD biosynthetic process"/>
    <property type="evidence" value="ECO:0007669"/>
    <property type="project" value="UniProtKB-UniRule"/>
</dbReference>
<evidence type="ECO:0000256" key="7">
    <source>
        <dbReference type="ARBA" id="ARBA00022695"/>
    </source>
</evidence>
<dbReference type="InterPro" id="IPR023468">
    <property type="entry name" value="Riboflavin_kinase"/>
</dbReference>
<dbReference type="NCBIfam" id="NF004163">
    <property type="entry name" value="PRK05627.1-6"/>
    <property type="match status" value="1"/>
</dbReference>
<dbReference type="InterPro" id="IPR002606">
    <property type="entry name" value="Riboflavin_kinase_bac"/>
</dbReference>
<accession>A0A432VQ30</accession>
<evidence type="ECO:0000256" key="12">
    <source>
        <dbReference type="ARBA" id="ARBA00023268"/>
    </source>
</evidence>
<keyword evidence="5 15" id="KW-0288">FMN</keyword>
<dbReference type="UniPathway" id="UPA00276">
    <property type="reaction ID" value="UER00406"/>
</dbReference>
<dbReference type="UniPathway" id="UPA00277">
    <property type="reaction ID" value="UER00407"/>
</dbReference>
<evidence type="ECO:0000256" key="1">
    <source>
        <dbReference type="ARBA" id="ARBA00002121"/>
    </source>
</evidence>
<dbReference type="AlphaFoldDB" id="A0A432VQ30"/>
<dbReference type="InterPro" id="IPR023465">
    <property type="entry name" value="Riboflavin_kinase_dom_sf"/>
</dbReference>
<dbReference type="EC" id="2.7.1.26" evidence="15"/>
<comment type="caution">
    <text evidence="17">The sequence shown here is derived from an EMBL/GenBank/DDBJ whole genome shotgun (WGS) entry which is preliminary data.</text>
</comment>
<evidence type="ECO:0000256" key="5">
    <source>
        <dbReference type="ARBA" id="ARBA00022643"/>
    </source>
</evidence>
<evidence type="ECO:0000259" key="16">
    <source>
        <dbReference type="SMART" id="SM00904"/>
    </source>
</evidence>
<dbReference type="SUPFAM" id="SSF52374">
    <property type="entry name" value="Nucleotidylyl transferase"/>
    <property type="match status" value="1"/>
</dbReference>
<dbReference type="FunFam" id="3.40.50.620:FF:000021">
    <property type="entry name" value="Riboflavin biosynthesis protein"/>
    <property type="match status" value="1"/>
</dbReference>
<dbReference type="InterPro" id="IPR015865">
    <property type="entry name" value="Riboflavin_kinase_bac/euk"/>
</dbReference>
<dbReference type="InterPro" id="IPR004821">
    <property type="entry name" value="Cyt_trans-like"/>
</dbReference>
<keyword evidence="7 15" id="KW-0548">Nucleotidyltransferase</keyword>
<dbReference type="PANTHER" id="PTHR22749:SF6">
    <property type="entry name" value="RIBOFLAVIN KINASE"/>
    <property type="match status" value="1"/>
</dbReference>
<keyword evidence="12" id="KW-0511">Multifunctional enzyme</keyword>
<dbReference type="Gene3D" id="3.40.50.620">
    <property type="entry name" value="HUPs"/>
    <property type="match status" value="1"/>
</dbReference>
<evidence type="ECO:0000256" key="4">
    <source>
        <dbReference type="ARBA" id="ARBA00022630"/>
    </source>
</evidence>
<evidence type="ECO:0000256" key="13">
    <source>
        <dbReference type="ARBA" id="ARBA00047880"/>
    </source>
</evidence>
<evidence type="ECO:0000256" key="10">
    <source>
        <dbReference type="ARBA" id="ARBA00022827"/>
    </source>
</evidence>
<evidence type="ECO:0000313" key="18">
    <source>
        <dbReference type="Proteomes" id="UP000288395"/>
    </source>
</evidence>
<dbReference type="NCBIfam" id="NF004159">
    <property type="entry name" value="PRK05627.1-2"/>
    <property type="match status" value="1"/>
</dbReference>
<dbReference type="Proteomes" id="UP000288395">
    <property type="component" value="Unassembled WGS sequence"/>
</dbReference>
<dbReference type="PIRSF" id="PIRSF004491">
    <property type="entry name" value="FAD_Synth"/>
    <property type="match status" value="1"/>
</dbReference>
<dbReference type="InterPro" id="IPR014729">
    <property type="entry name" value="Rossmann-like_a/b/a_fold"/>
</dbReference>
<evidence type="ECO:0000256" key="14">
    <source>
        <dbReference type="ARBA" id="ARBA00049494"/>
    </source>
</evidence>
<dbReference type="NCBIfam" id="NF004160">
    <property type="entry name" value="PRK05627.1-3"/>
    <property type="match status" value="1"/>
</dbReference>
<dbReference type="NCBIfam" id="TIGR00083">
    <property type="entry name" value="ribF"/>
    <property type="match status" value="1"/>
</dbReference>
<evidence type="ECO:0000256" key="9">
    <source>
        <dbReference type="ARBA" id="ARBA00022777"/>
    </source>
</evidence>
<keyword evidence="10 15" id="KW-0274">FAD</keyword>
<sequence>MELIRGLHNIAARHRGCVLTIGNFDGVHLGHQAVLARVREQAERLHVPAVVMIFEPQPLELFAPHRAPARLSRWQDKWQMFRHCGMDRMLLTQFNQRFANLTAEEFIDQVLVAQLGVKLLVVGDDFRFGQGRTGDFNLLQEAGKRLGFSVIDTKSYRTEDIRVSSTAIRNALASADFAAAERMLGRPFSFTGRVRHGAKRGRTISFPTANIALQRQQSPLKGVFAVTTTVAGKTYGGVANIGRKPTVNGDRELLEVHLFDFQPSNELPDLYGKALTVTPLAWLRDEHKFNSFPELEKQIQQDAEAARAYLAANATHLIKNDVTEEWT</sequence>
<keyword evidence="11 15" id="KW-0067">ATP-binding</keyword>
<dbReference type="EMBL" id="PIPJ01000013">
    <property type="protein sequence ID" value="RUO18301.1"/>
    <property type="molecule type" value="Genomic_DNA"/>
</dbReference>
<comment type="catalytic activity">
    <reaction evidence="13 15">
        <text>riboflavin + ATP = FMN + ADP + H(+)</text>
        <dbReference type="Rhea" id="RHEA:14357"/>
        <dbReference type="ChEBI" id="CHEBI:15378"/>
        <dbReference type="ChEBI" id="CHEBI:30616"/>
        <dbReference type="ChEBI" id="CHEBI:57986"/>
        <dbReference type="ChEBI" id="CHEBI:58210"/>
        <dbReference type="ChEBI" id="CHEBI:456216"/>
        <dbReference type="EC" id="2.7.1.26"/>
    </reaction>
</comment>
<evidence type="ECO:0000256" key="2">
    <source>
        <dbReference type="ARBA" id="ARBA00004726"/>
    </source>
</evidence>
<organism evidence="17 18">
    <name type="scientific">Aliidiomarina iranensis</name>
    <dbReference type="NCBI Taxonomy" id="1434071"/>
    <lineage>
        <taxon>Bacteria</taxon>
        <taxon>Pseudomonadati</taxon>
        <taxon>Pseudomonadota</taxon>
        <taxon>Gammaproteobacteria</taxon>
        <taxon>Alteromonadales</taxon>
        <taxon>Idiomarinaceae</taxon>
        <taxon>Aliidiomarina</taxon>
    </lineage>
</organism>
<gene>
    <name evidence="17" type="ORF">CWE08_11650</name>
</gene>
<dbReference type="InterPro" id="IPR015864">
    <property type="entry name" value="FAD_synthase"/>
</dbReference>
<comment type="similarity">
    <text evidence="15">Belongs to the ribF family.</text>
</comment>
<dbReference type="CDD" id="cd02064">
    <property type="entry name" value="FAD_synthetase_N"/>
    <property type="match status" value="1"/>
</dbReference>